<accession>A0A7Y0FM32</accession>
<dbReference type="InterPro" id="IPR036457">
    <property type="entry name" value="PPM-type-like_dom_sf"/>
</dbReference>
<organism evidence="3 4">
    <name type="scientific">Hymenobacter polaris</name>
    <dbReference type="NCBI Taxonomy" id="2682546"/>
    <lineage>
        <taxon>Bacteria</taxon>
        <taxon>Pseudomonadati</taxon>
        <taxon>Bacteroidota</taxon>
        <taxon>Cytophagia</taxon>
        <taxon>Cytophagales</taxon>
        <taxon>Hymenobacteraceae</taxon>
        <taxon>Hymenobacter</taxon>
    </lineage>
</organism>
<dbReference type="GO" id="GO:0016791">
    <property type="term" value="F:phosphatase activity"/>
    <property type="evidence" value="ECO:0007669"/>
    <property type="project" value="TreeGrafter"/>
</dbReference>
<evidence type="ECO:0000313" key="4">
    <source>
        <dbReference type="Proteomes" id="UP000559626"/>
    </source>
</evidence>
<dbReference type="SMART" id="SM00331">
    <property type="entry name" value="PP2C_SIG"/>
    <property type="match status" value="1"/>
</dbReference>
<evidence type="ECO:0000256" key="1">
    <source>
        <dbReference type="ARBA" id="ARBA00022801"/>
    </source>
</evidence>
<name>A0A7Y0FM32_9BACT</name>
<dbReference type="PROSITE" id="PS51746">
    <property type="entry name" value="PPM_2"/>
    <property type="match status" value="1"/>
</dbReference>
<dbReference type="SUPFAM" id="SSF81606">
    <property type="entry name" value="PP2C-like"/>
    <property type="match status" value="1"/>
</dbReference>
<dbReference type="EMBL" id="JABBGH010000001">
    <property type="protein sequence ID" value="NML65071.1"/>
    <property type="molecule type" value="Genomic_DNA"/>
</dbReference>
<evidence type="ECO:0000313" key="3">
    <source>
        <dbReference type="EMBL" id="NML65071.1"/>
    </source>
</evidence>
<dbReference type="Gene3D" id="3.60.40.10">
    <property type="entry name" value="PPM-type phosphatase domain"/>
    <property type="match status" value="1"/>
</dbReference>
<dbReference type="InterPro" id="IPR001932">
    <property type="entry name" value="PPM-type_phosphatase-like_dom"/>
</dbReference>
<protein>
    <submittedName>
        <fullName evidence="3">PP2C family protein-serine/threonine phosphatase</fullName>
    </submittedName>
</protein>
<dbReference type="InterPro" id="IPR052016">
    <property type="entry name" value="Bact_Sigma-Reg"/>
</dbReference>
<proteinExistence type="predicted"/>
<dbReference type="AlphaFoldDB" id="A0A7Y0FM32"/>
<reference evidence="3 4" key="1">
    <citation type="submission" date="2020-04" db="EMBL/GenBank/DDBJ databases">
        <title>Hymenobacter polaris sp. nov., isolated from Arctic soil.</title>
        <authorList>
            <person name="Dahal R.H."/>
        </authorList>
    </citation>
    <scope>NUCLEOTIDE SEQUENCE [LARGE SCALE GENOMIC DNA]</scope>
    <source>
        <strain evidence="3 4">RP-2-7</strain>
    </source>
</reference>
<keyword evidence="4" id="KW-1185">Reference proteome</keyword>
<comment type="caution">
    <text evidence="3">The sequence shown here is derived from an EMBL/GenBank/DDBJ whole genome shotgun (WGS) entry which is preliminary data.</text>
</comment>
<evidence type="ECO:0000259" key="2">
    <source>
        <dbReference type="PROSITE" id="PS51746"/>
    </source>
</evidence>
<dbReference type="PANTHER" id="PTHR43156:SF2">
    <property type="entry name" value="STAGE II SPORULATION PROTEIN E"/>
    <property type="match status" value="1"/>
</dbReference>
<sequence>MPQAATIDELTTRLVLKERELEALLQITQAVTDDRAEGELYKIYQFTLLGQLGIRQLALYVLEEQAFRLKASSFGTRLPADSRFRPEEVATWCPRVACPLKELPLGEPWQQFEQLVPIRGENETVQALLFTGATQSRAGLTVADSLAFLVTLSNILLGAVANRRLVRQRMASLAAESARQREIEIAQQVQLLLFPQRLPNNERVALYATYRPHAEIGGDYYDVVELDADRLLVCVADVSGKGVPASLLMSNFQAGLRTLLRQGIDLATTVRELNHLIFRNSAGEKFITAFLALYDRRTQVLEYVNAGHNDPLLLPDAGPPQRLHDGTLMLGVMDELPMLKVGLAHMAPHSLLFTYTDGLTEVFDQQHQEFGEAGVLAVLQAHRYLPLPRLHHELLAAIQRFNRKGDRFADDVTMLSLRVK</sequence>
<keyword evidence="1" id="KW-0378">Hydrolase</keyword>
<feature type="domain" description="PPM-type phosphatase" evidence="2">
    <location>
        <begin position="203"/>
        <end position="419"/>
    </location>
</feature>
<dbReference type="RefSeq" id="WP_169530328.1">
    <property type="nucleotide sequence ID" value="NZ_JABBGH010000001.1"/>
</dbReference>
<dbReference type="Pfam" id="PF07228">
    <property type="entry name" value="SpoIIE"/>
    <property type="match status" value="1"/>
</dbReference>
<gene>
    <name evidence="3" type="ORF">HHL22_07615</name>
</gene>
<dbReference type="Proteomes" id="UP000559626">
    <property type="component" value="Unassembled WGS sequence"/>
</dbReference>
<dbReference type="PANTHER" id="PTHR43156">
    <property type="entry name" value="STAGE II SPORULATION PROTEIN E-RELATED"/>
    <property type="match status" value="1"/>
</dbReference>